<accession>A0A2J6QNE5</accession>
<name>A0A2J6QNE5_9HELO</name>
<proteinExistence type="predicted"/>
<dbReference type="OrthoDB" id="5238363at2759"/>
<dbReference type="STRING" id="1745343.A0A2J6QNE5"/>
<dbReference type="Proteomes" id="UP000235672">
    <property type="component" value="Unassembled WGS sequence"/>
</dbReference>
<feature type="region of interest" description="Disordered" evidence="1">
    <location>
        <begin position="181"/>
        <end position="209"/>
    </location>
</feature>
<feature type="compositionally biased region" description="Basic and acidic residues" evidence="1">
    <location>
        <begin position="196"/>
        <end position="209"/>
    </location>
</feature>
<organism evidence="2 3">
    <name type="scientific">Hyaloscypha hepaticicola</name>
    <dbReference type="NCBI Taxonomy" id="2082293"/>
    <lineage>
        <taxon>Eukaryota</taxon>
        <taxon>Fungi</taxon>
        <taxon>Dikarya</taxon>
        <taxon>Ascomycota</taxon>
        <taxon>Pezizomycotina</taxon>
        <taxon>Leotiomycetes</taxon>
        <taxon>Helotiales</taxon>
        <taxon>Hyaloscyphaceae</taxon>
        <taxon>Hyaloscypha</taxon>
    </lineage>
</organism>
<sequence length="209" mass="24612">MSLPRRAQARTRIIHYNGFMRPLGLSKVSAFQCKYSKEYCYVASVHPAVEYPTHALSLMYARRWQTRTEPFWWNVIARKDIENHRTVRSWAARRLRHAFTESLKKMGYGPDGNRIDGEGQPLIGTAQLLPHQTILKRKYVDLVWQTDMAVKAIIRKRNVDSKPFELSEPWEMVRGRLERRPLWHKKKAKTAPKAPEVSHKKPIERKLKL</sequence>
<gene>
    <name evidence="2" type="ORF">NA56DRAFT_147407</name>
</gene>
<reference evidence="2 3" key="1">
    <citation type="submission" date="2016-05" db="EMBL/GenBank/DDBJ databases">
        <title>A degradative enzymes factory behind the ericoid mycorrhizal symbiosis.</title>
        <authorList>
            <consortium name="DOE Joint Genome Institute"/>
            <person name="Martino E."/>
            <person name="Morin E."/>
            <person name="Grelet G."/>
            <person name="Kuo A."/>
            <person name="Kohler A."/>
            <person name="Daghino S."/>
            <person name="Barry K."/>
            <person name="Choi C."/>
            <person name="Cichocki N."/>
            <person name="Clum A."/>
            <person name="Copeland A."/>
            <person name="Hainaut M."/>
            <person name="Haridas S."/>
            <person name="Labutti K."/>
            <person name="Lindquist E."/>
            <person name="Lipzen A."/>
            <person name="Khouja H.-R."/>
            <person name="Murat C."/>
            <person name="Ohm R."/>
            <person name="Olson A."/>
            <person name="Spatafora J."/>
            <person name="Veneault-Fourrey C."/>
            <person name="Henrissat B."/>
            <person name="Grigoriev I."/>
            <person name="Martin F."/>
            <person name="Perotto S."/>
        </authorList>
    </citation>
    <scope>NUCLEOTIDE SEQUENCE [LARGE SCALE GENOMIC DNA]</scope>
    <source>
        <strain evidence="2 3">UAMH 7357</strain>
    </source>
</reference>
<protein>
    <submittedName>
        <fullName evidence="2">Uncharacterized protein</fullName>
    </submittedName>
</protein>
<dbReference type="EMBL" id="KZ613465">
    <property type="protein sequence ID" value="PMD27786.1"/>
    <property type="molecule type" value="Genomic_DNA"/>
</dbReference>
<keyword evidence="3" id="KW-1185">Reference proteome</keyword>
<evidence type="ECO:0000256" key="1">
    <source>
        <dbReference type="SAM" id="MobiDB-lite"/>
    </source>
</evidence>
<evidence type="ECO:0000313" key="3">
    <source>
        <dbReference type="Proteomes" id="UP000235672"/>
    </source>
</evidence>
<dbReference type="AlphaFoldDB" id="A0A2J6QNE5"/>
<evidence type="ECO:0000313" key="2">
    <source>
        <dbReference type="EMBL" id="PMD27786.1"/>
    </source>
</evidence>